<keyword evidence="2" id="KW-1185">Reference proteome</keyword>
<organism evidence="1 2">
    <name type="scientific">Pseudopithomyces chartarum</name>
    <dbReference type="NCBI Taxonomy" id="1892770"/>
    <lineage>
        <taxon>Eukaryota</taxon>
        <taxon>Fungi</taxon>
        <taxon>Dikarya</taxon>
        <taxon>Ascomycota</taxon>
        <taxon>Pezizomycotina</taxon>
        <taxon>Dothideomycetes</taxon>
        <taxon>Pleosporomycetidae</taxon>
        <taxon>Pleosporales</taxon>
        <taxon>Massarineae</taxon>
        <taxon>Didymosphaeriaceae</taxon>
        <taxon>Pseudopithomyces</taxon>
    </lineage>
</organism>
<accession>A0AAN6RBB9</accession>
<dbReference type="AlphaFoldDB" id="A0AAN6RBB9"/>
<dbReference type="EMBL" id="WVTA01000021">
    <property type="protein sequence ID" value="KAK3197054.1"/>
    <property type="molecule type" value="Genomic_DNA"/>
</dbReference>
<dbReference type="PANTHER" id="PTHR24148">
    <property type="entry name" value="ANKYRIN REPEAT DOMAIN-CONTAINING PROTEIN 39 HOMOLOG-RELATED"/>
    <property type="match status" value="1"/>
</dbReference>
<protein>
    <submittedName>
        <fullName evidence="1">Uncharacterized protein</fullName>
    </submittedName>
</protein>
<name>A0AAN6RBB9_9PLEO</name>
<evidence type="ECO:0000313" key="1">
    <source>
        <dbReference type="EMBL" id="KAK3197054.1"/>
    </source>
</evidence>
<dbReference type="PANTHER" id="PTHR24148:SF64">
    <property type="entry name" value="HETEROKARYON INCOMPATIBILITY DOMAIN-CONTAINING PROTEIN"/>
    <property type="match status" value="1"/>
</dbReference>
<comment type="caution">
    <text evidence="1">The sequence shown here is derived from an EMBL/GenBank/DDBJ whole genome shotgun (WGS) entry which is preliminary data.</text>
</comment>
<sequence>MSTETDMDLPNVDYSLSKQQVYKQTTTYLLHGDRSLQVLLLAASNQCPDAPSWVPDYARALKRLGEVCDLNFKGNHPSANFKPYFRLEDDSNTLVVKGFEVDTVNTLAHFREYIPLDHVPDYKLHKESLKLLLEWFSYYIMRWKRSKTVLFASLYPFAKSGDVELPETRTDGNIPFYEKILLSTCSSVPRSKMEAYMTALSSVSSVALQTREDFGASAVWARLKRKNLLGTHIQVINALSQAKFTIFRTGNGYPGFAFGDIHQDDKIHIVSGFPVPLLLRVIDTSLRIVSTCHIACSCVRMREIRPPSCFHSGNVWNSYMYPPLKRPLATKSLRFDDSSIGQLDEVSNTPFMRRSTMRNIYDEDACYYVEQRRGRLDRVISMMQSPIREEVRIHGGNNSLVCTGVLEDTLPDIRIS</sequence>
<reference evidence="1 2" key="1">
    <citation type="submission" date="2021-02" db="EMBL/GenBank/DDBJ databases">
        <title>Genome assembly of Pseudopithomyces chartarum.</title>
        <authorList>
            <person name="Jauregui R."/>
            <person name="Singh J."/>
            <person name="Voisey C."/>
        </authorList>
    </citation>
    <scope>NUCLEOTIDE SEQUENCE [LARGE SCALE GENOMIC DNA]</scope>
    <source>
        <strain evidence="1 2">AGR01</strain>
    </source>
</reference>
<proteinExistence type="predicted"/>
<dbReference type="InterPro" id="IPR052895">
    <property type="entry name" value="HetReg/Transcr_Mod"/>
</dbReference>
<dbReference type="Proteomes" id="UP001280581">
    <property type="component" value="Unassembled WGS sequence"/>
</dbReference>
<evidence type="ECO:0000313" key="2">
    <source>
        <dbReference type="Proteomes" id="UP001280581"/>
    </source>
</evidence>
<gene>
    <name evidence="1" type="ORF">GRF29_1536g485062</name>
</gene>